<dbReference type="GO" id="GO:0006260">
    <property type="term" value="P:DNA replication"/>
    <property type="evidence" value="ECO:0007669"/>
    <property type="project" value="InterPro"/>
</dbReference>
<dbReference type="Pfam" id="PF09507">
    <property type="entry name" value="CDC27"/>
    <property type="match status" value="1"/>
</dbReference>
<dbReference type="Gene3D" id="3.90.1030.20">
    <property type="entry name" value="DNA polymerase delta, p66 (Cdc27) subunit, wHTH domain"/>
    <property type="match status" value="1"/>
</dbReference>
<evidence type="ECO:0000256" key="2">
    <source>
        <dbReference type="SAM" id="Phobius"/>
    </source>
</evidence>
<sequence length="377" mass="40223">MEMDQKVAFRHLIKRIAIDQQPVRCVLSAECDSSTRRLTSRVVVALSAVVVQGCIALLAAFLEDPSTQARGITATYCLCGQVATQTKEDEDDHAMDLDSQHASQTGSTAPTSIILLVPQAELEAAQNRFLTPPQSHVYALHSTPLASTSDLSLHTLPLLSTEAHRAKWKPIPLGGYGEIVHPNGERKKSSSQTSKKSLTNKASTYNKSTLLGNKFESAKTSTSNSDTPSSRSTKKPAASTVRKIGQPGGLFARREPTPPPPVAPKVVPSKRKASPKKQQNGLFADEELASEDEEEDDLWDEEALREAEEIALKGDSKTKALATAVETKKKETAPAPKKAAAPAKKFGAGSSTTGGAKAGTSKPAKQKGIGSFFTKQA</sequence>
<feature type="compositionally biased region" description="Low complexity" evidence="1">
    <location>
        <begin position="333"/>
        <end position="363"/>
    </location>
</feature>
<evidence type="ECO:0000313" key="4">
    <source>
        <dbReference type="Proteomes" id="UP000249464"/>
    </source>
</evidence>
<dbReference type="InterPro" id="IPR019038">
    <property type="entry name" value="POLD3"/>
</dbReference>
<feature type="region of interest" description="Disordered" evidence="1">
    <location>
        <begin position="179"/>
        <end position="377"/>
    </location>
</feature>
<evidence type="ECO:0000313" key="3">
    <source>
        <dbReference type="EMBL" id="SGZ02150.1"/>
    </source>
</evidence>
<feature type="compositionally biased region" description="Polar residues" evidence="1">
    <location>
        <begin position="202"/>
        <end position="211"/>
    </location>
</feature>
<keyword evidence="2" id="KW-1133">Transmembrane helix</keyword>
<feature type="compositionally biased region" description="Acidic residues" evidence="1">
    <location>
        <begin position="284"/>
        <end position="301"/>
    </location>
</feature>
<keyword evidence="2" id="KW-0812">Transmembrane</keyword>
<feature type="compositionally biased region" description="Low complexity" evidence="1">
    <location>
        <begin position="220"/>
        <end position="231"/>
    </location>
</feature>
<dbReference type="AlphaFoldDB" id="A0A2X0MGX8"/>
<accession>A0A2X0MGX8</accession>
<feature type="compositionally biased region" description="Low complexity" evidence="1">
    <location>
        <begin position="190"/>
        <end position="201"/>
    </location>
</feature>
<protein>
    <submittedName>
        <fullName evidence="3">BQ5605_C033g11190 protein</fullName>
    </submittedName>
</protein>
<dbReference type="InterPro" id="IPR041913">
    <property type="entry name" value="POLD3_sf"/>
</dbReference>
<organism evidence="3 4">
    <name type="scientific">Microbotryum silenes-dioicae</name>
    <dbReference type="NCBI Taxonomy" id="796604"/>
    <lineage>
        <taxon>Eukaryota</taxon>
        <taxon>Fungi</taxon>
        <taxon>Dikarya</taxon>
        <taxon>Basidiomycota</taxon>
        <taxon>Pucciniomycotina</taxon>
        <taxon>Microbotryomycetes</taxon>
        <taxon>Microbotryales</taxon>
        <taxon>Microbotryaceae</taxon>
        <taxon>Microbotryum</taxon>
    </lineage>
</organism>
<name>A0A2X0MGX8_9BASI</name>
<gene>
    <name evidence="3" type="primary">BQ5605_C033g11190</name>
    <name evidence="3" type="ORF">BQ5605_C033G11190</name>
</gene>
<feature type="transmembrane region" description="Helical" evidence="2">
    <location>
        <begin position="42"/>
        <end position="62"/>
    </location>
</feature>
<dbReference type="STRING" id="796604.A0A2X0MGX8"/>
<keyword evidence="4" id="KW-1185">Reference proteome</keyword>
<proteinExistence type="predicted"/>
<reference evidence="3 4" key="1">
    <citation type="submission" date="2016-11" db="EMBL/GenBank/DDBJ databases">
        <authorList>
            <person name="Jaros S."/>
            <person name="Januszkiewicz K."/>
            <person name="Wedrychowicz H."/>
        </authorList>
    </citation>
    <scope>NUCLEOTIDE SEQUENCE [LARGE SCALE GENOMIC DNA]</scope>
</reference>
<dbReference type="GO" id="GO:0043625">
    <property type="term" value="C:delta DNA polymerase complex"/>
    <property type="evidence" value="ECO:0007669"/>
    <property type="project" value="InterPro"/>
</dbReference>
<dbReference type="Proteomes" id="UP000249464">
    <property type="component" value="Unassembled WGS sequence"/>
</dbReference>
<evidence type="ECO:0000256" key="1">
    <source>
        <dbReference type="SAM" id="MobiDB-lite"/>
    </source>
</evidence>
<keyword evidence="2" id="KW-0472">Membrane</keyword>
<dbReference type="EMBL" id="FQNC01000066">
    <property type="protein sequence ID" value="SGZ02150.1"/>
    <property type="molecule type" value="Genomic_DNA"/>
</dbReference>
<feature type="compositionally biased region" description="Basic and acidic residues" evidence="1">
    <location>
        <begin position="302"/>
        <end position="318"/>
    </location>
</feature>